<dbReference type="Pfam" id="PF03184">
    <property type="entry name" value="DDE_1"/>
    <property type="match status" value="1"/>
</dbReference>
<evidence type="ECO:0000259" key="1">
    <source>
        <dbReference type="Pfam" id="PF03184"/>
    </source>
</evidence>
<reference evidence="2 3" key="1">
    <citation type="submission" date="2018-08" db="EMBL/GenBank/DDBJ databases">
        <title>Genome and evolution of the arbuscular mycorrhizal fungus Diversispora epigaea (formerly Glomus versiforme) and its bacterial endosymbionts.</title>
        <authorList>
            <person name="Sun X."/>
            <person name="Fei Z."/>
            <person name="Harrison M."/>
        </authorList>
    </citation>
    <scope>NUCLEOTIDE SEQUENCE [LARGE SCALE GENOMIC DNA]</scope>
    <source>
        <strain evidence="2 3">IT104</strain>
    </source>
</reference>
<dbReference type="Proteomes" id="UP000266861">
    <property type="component" value="Unassembled WGS sequence"/>
</dbReference>
<dbReference type="EMBL" id="PQFF01000156">
    <property type="protein sequence ID" value="RHZ78263.1"/>
    <property type="molecule type" value="Genomic_DNA"/>
</dbReference>
<dbReference type="OrthoDB" id="2436443at2759"/>
<accession>A0A397IZF4</accession>
<evidence type="ECO:0000313" key="2">
    <source>
        <dbReference type="EMBL" id="RHZ78263.1"/>
    </source>
</evidence>
<dbReference type="AlphaFoldDB" id="A0A397IZF4"/>
<protein>
    <recommendedName>
        <fullName evidence="1">DDE-1 domain-containing protein</fullName>
    </recommendedName>
</protein>
<proteinExistence type="predicted"/>
<dbReference type="GO" id="GO:0003676">
    <property type="term" value="F:nucleic acid binding"/>
    <property type="evidence" value="ECO:0007669"/>
    <property type="project" value="InterPro"/>
</dbReference>
<keyword evidence="3" id="KW-1185">Reference proteome</keyword>
<dbReference type="InterPro" id="IPR004875">
    <property type="entry name" value="DDE_SF_endonuclease_dom"/>
</dbReference>
<gene>
    <name evidence="2" type="ORF">Glove_166g201</name>
</gene>
<name>A0A397IZF4_9GLOM</name>
<sequence length="231" mass="26852">MTILRRNAAIGKKLDDLITAIKKCTIEDKSRLTVLLITNTTGISKLKPLVIGKYKHPRCFKNINMLMLSVIYKANSKHIPKIDFRFLNKLNIKEAIDFIGEVWEKVTQSTIANYEYLQNQNKINNLLLDIDISLEFDDNNIATKELLTDSQIIKIVLEENNSVLQNTNNESDNEETPIVSMKEDLTKFKKYVRIVKKMKFISKKQTKLDSIFFTDMSFETTEVDYTCHQNY</sequence>
<feature type="domain" description="DDE-1" evidence="1">
    <location>
        <begin position="29"/>
        <end position="77"/>
    </location>
</feature>
<evidence type="ECO:0000313" key="3">
    <source>
        <dbReference type="Proteomes" id="UP000266861"/>
    </source>
</evidence>
<organism evidence="2 3">
    <name type="scientific">Diversispora epigaea</name>
    <dbReference type="NCBI Taxonomy" id="1348612"/>
    <lineage>
        <taxon>Eukaryota</taxon>
        <taxon>Fungi</taxon>
        <taxon>Fungi incertae sedis</taxon>
        <taxon>Mucoromycota</taxon>
        <taxon>Glomeromycotina</taxon>
        <taxon>Glomeromycetes</taxon>
        <taxon>Diversisporales</taxon>
        <taxon>Diversisporaceae</taxon>
        <taxon>Diversispora</taxon>
    </lineage>
</organism>
<comment type="caution">
    <text evidence="2">The sequence shown here is derived from an EMBL/GenBank/DDBJ whole genome shotgun (WGS) entry which is preliminary data.</text>
</comment>
<dbReference type="STRING" id="1348612.A0A397IZF4"/>